<proteinExistence type="predicted"/>
<evidence type="ECO:0000313" key="4">
    <source>
        <dbReference type="EMBL" id="GAB32398.1"/>
    </source>
</evidence>
<accession>H5TFZ0</accession>
<keyword evidence="2" id="KW-1133">Transmembrane helix</keyword>
<keyword evidence="5" id="KW-1185">Reference proteome</keyword>
<feature type="compositionally biased region" description="Basic and acidic residues" evidence="1">
    <location>
        <begin position="164"/>
        <end position="178"/>
    </location>
</feature>
<dbReference type="AlphaFoldDB" id="H5TFZ0"/>
<evidence type="ECO:0000256" key="2">
    <source>
        <dbReference type="SAM" id="Phobius"/>
    </source>
</evidence>
<name>H5TFZ0_GORO1</name>
<protein>
    <recommendedName>
        <fullName evidence="3">Putative zinc-finger domain-containing protein</fullName>
    </recommendedName>
</protein>
<dbReference type="OrthoDB" id="5197868at2"/>
<evidence type="ECO:0000313" key="5">
    <source>
        <dbReference type="Proteomes" id="UP000005038"/>
    </source>
</evidence>
<comment type="caution">
    <text evidence="4">The sequence shown here is derived from an EMBL/GenBank/DDBJ whole genome shotgun (WGS) entry which is preliminary data.</text>
</comment>
<feature type="transmembrane region" description="Helical" evidence="2">
    <location>
        <begin position="114"/>
        <end position="136"/>
    </location>
</feature>
<keyword evidence="2" id="KW-0812">Transmembrane</keyword>
<feature type="region of interest" description="Disordered" evidence="1">
    <location>
        <begin position="152"/>
        <end position="206"/>
    </location>
</feature>
<gene>
    <name evidence="4" type="ORF">GOOTI_005_00770</name>
</gene>
<reference evidence="4" key="1">
    <citation type="submission" date="2012-02" db="EMBL/GenBank/DDBJ databases">
        <title>Whole genome shotgun sequence of Gordonia otitidis NBRC 100426.</title>
        <authorList>
            <person name="Yoshida I."/>
            <person name="Hosoyama A."/>
            <person name="Tsuchikane K."/>
            <person name="Katsumata H."/>
            <person name="Yamazaki S."/>
            <person name="Fujita N."/>
        </authorList>
    </citation>
    <scope>NUCLEOTIDE SEQUENCE [LARGE SCALE GENOMIC DNA]</scope>
    <source>
        <strain evidence="4">NBRC 100426</strain>
    </source>
</reference>
<evidence type="ECO:0000259" key="3">
    <source>
        <dbReference type="Pfam" id="PF13490"/>
    </source>
</evidence>
<evidence type="ECO:0000256" key="1">
    <source>
        <dbReference type="SAM" id="MobiDB-lite"/>
    </source>
</evidence>
<dbReference type="Pfam" id="PF13490">
    <property type="entry name" value="zf-HC2"/>
    <property type="match status" value="1"/>
</dbReference>
<feature type="domain" description="Putative zinc-finger" evidence="3">
    <location>
        <begin position="3"/>
        <end position="36"/>
    </location>
</feature>
<dbReference type="STRING" id="1108044.GOOTI_005_00770"/>
<sequence length="206" mass="21561">MRCEVARESLSARIDGERESVPAARVDEHLAQCPGCERWYASARGMNFAAADLAPDLSTTILEASRTSQHPHGGHRRYEVGVSRVATALRGGSVACAVAVVVLCFGYLTGSAPLWYPVVQGVLAVCAVGLAVAASVDSRRARTARAAVEPAAVEPTTASSSDAVLDHDVAGADGRGVEDDSTSDVLDLTALRARRHQGPPTGDTRR</sequence>
<feature type="transmembrane region" description="Helical" evidence="2">
    <location>
        <begin position="85"/>
        <end position="108"/>
    </location>
</feature>
<dbReference type="EMBL" id="BAFB01000005">
    <property type="protein sequence ID" value="GAB32398.1"/>
    <property type="molecule type" value="Genomic_DNA"/>
</dbReference>
<keyword evidence="2" id="KW-0472">Membrane</keyword>
<organism evidence="4 5">
    <name type="scientific">Gordonia otitidis (strain DSM 44809 / CCUG 52243 / JCM 12355 / NBRC 100426 / IFM 10032)</name>
    <dbReference type="NCBI Taxonomy" id="1108044"/>
    <lineage>
        <taxon>Bacteria</taxon>
        <taxon>Bacillati</taxon>
        <taxon>Actinomycetota</taxon>
        <taxon>Actinomycetes</taxon>
        <taxon>Mycobacteriales</taxon>
        <taxon>Gordoniaceae</taxon>
        <taxon>Gordonia</taxon>
    </lineage>
</organism>
<dbReference type="Proteomes" id="UP000005038">
    <property type="component" value="Unassembled WGS sequence"/>
</dbReference>
<dbReference type="RefSeq" id="WP_007236673.1">
    <property type="nucleotide sequence ID" value="NZ_BAFB01000005.1"/>
</dbReference>
<dbReference type="InterPro" id="IPR027383">
    <property type="entry name" value="Znf_put"/>
</dbReference>